<accession>A0A3B5PZB4</accession>
<feature type="domain" description="DH" evidence="4">
    <location>
        <begin position="135"/>
        <end position="315"/>
    </location>
</feature>
<feature type="region of interest" description="Disordered" evidence="2">
    <location>
        <begin position="1017"/>
        <end position="1149"/>
    </location>
</feature>
<dbReference type="Proteomes" id="UP000002852">
    <property type="component" value="Unassembled WGS sequence"/>
</dbReference>
<feature type="compositionally biased region" description="Low complexity" evidence="2">
    <location>
        <begin position="51"/>
        <end position="63"/>
    </location>
</feature>
<feature type="compositionally biased region" description="Basic and acidic residues" evidence="2">
    <location>
        <begin position="703"/>
        <end position="714"/>
    </location>
</feature>
<feature type="compositionally biased region" description="Polar residues" evidence="2">
    <location>
        <begin position="779"/>
        <end position="791"/>
    </location>
</feature>
<dbReference type="Pfam" id="PF00621">
    <property type="entry name" value="RhoGEF"/>
    <property type="match status" value="1"/>
</dbReference>
<reference evidence="5" key="3">
    <citation type="submission" date="2025-08" db="UniProtKB">
        <authorList>
            <consortium name="Ensembl"/>
        </authorList>
    </citation>
    <scope>IDENTIFICATION</scope>
    <source>
        <strain evidence="5">JP 163 A</strain>
    </source>
</reference>
<evidence type="ECO:0000313" key="6">
    <source>
        <dbReference type="Proteomes" id="UP000002852"/>
    </source>
</evidence>
<dbReference type="InterPro" id="IPR055251">
    <property type="entry name" value="SOS1_NGEF_PH"/>
</dbReference>
<feature type="compositionally biased region" description="Acidic residues" evidence="2">
    <location>
        <begin position="603"/>
        <end position="617"/>
    </location>
</feature>
<dbReference type="CDD" id="cd13243">
    <property type="entry name" value="PH_PLEKHG1_G2_G3"/>
    <property type="match status" value="1"/>
</dbReference>
<reference evidence="6" key="2">
    <citation type="journal article" date="2013" name="Nat. Genet.">
        <title>The genome of the platyfish, Xiphophorus maculatus, provides insights into evolutionary adaptation and several complex traits.</title>
        <authorList>
            <person name="Schartl M."/>
            <person name="Walter R.B."/>
            <person name="Shen Y."/>
            <person name="Garcia T."/>
            <person name="Catchen J."/>
            <person name="Amores A."/>
            <person name="Braasch I."/>
            <person name="Chalopin D."/>
            <person name="Volff J.N."/>
            <person name="Lesch K.P."/>
            <person name="Bisazza A."/>
            <person name="Minx P."/>
            <person name="Hillier L."/>
            <person name="Wilson R.K."/>
            <person name="Fuerstenberg S."/>
            <person name="Boore J."/>
            <person name="Searle S."/>
            <person name="Postlethwait J.H."/>
            <person name="Warren W.C."/>
        </authorList>
    </citation>
    <scope>NUCLEOTIDE SEQUENCE [LARGE SCALE GENOMIC DNA]</scope>
    <source>
        <strain evidence="6">JP 163 A</strain>
    </source>
</reference>
<dbReference type="SMART" id="SM00325">
    <property type="entry name" value="RhoGEF"/>
    <property type="match status" value="1"/>
</dbReference>
<dbReference type="GO" id="GO:2000114">
    <property type="term" value="P:regulation of establishment of cell polarity"/>
    <property type="evidence" value="ECO:0007669"/>
    <property type="project" value="TreeGrafter"/>
</dbReference>
<dbReference type="CDD" id="cd00160">
    <property type="entry name" value="RhoGEF"/>
    <property type="match status" value="1"/>
</dbReference>
<dbReference type="PANTHER" id="PTHR45924:SF4">
    <property type="entry name" value="PLECKSTRIN HOMOLOGY DOMAIN-CONTAINING FAMILY G MEMBER 3"/>
    <property type="match status" value="1"/>
</dbReference>
<dbReference type="GO" id="GO:0005829">
    <property type="term" value="C:cytosol"/>
    <property type="evidence" value="ECO:0007669"/>
    <property type="project" value="UniProtKB-ARBA"/>
</dbReference>
<dbReference type="GeneTree" id="ENSGT00940000156521"/>
<feature type="region of interest" description="Disordered" evidence="2">
    <location>
        <begin position="1236"/>
        <end position="1287"/>
    </location>
</feature>
<feature type="region of interest" description="Disordered" evidence="2">
    <location>
        <begin position="658"/>
        <end position="723"/>
    </location>
</feature>
<dbReference type="PROSITE" id="PS50003">
    <property type="entry name" value="PH_DOMAIN"/>
    <property type="match status" value="1"/>
</dbReference>
<feature type="compositionally biased region" description="Basic and acidic residues" evidence="2">
    <location>
        <begin position="864"/>
        <end position="877"/>
    </location>
</feature>
<feature type="compositionally biased region" description="Polar residues" evidence="2">
    <location>
        <begin position="664"/>
        <end position="673"/>
    </location>
</feature>
<feature type="compositionally biased region" description="Polar residues" evidence="2">
    <location>
        <begin position="1"/>
        <end position="10"/>
    </location>
</feature>
<proteinExistence type="predicted"/>
<feature type="compositionally biased region" description="Basic and acidic residues" evidence="2">
    <location>
        <begin position="1236"/>
        <end position="1248"/>
    </location>
</feature>
<evidence type="ECO:0000313" key="5">
    <source>
        <dbReference type="Ensembl" id="ENSXMAP00000023917.1"/>
    </source>
</evidence>
<feature type="region of interest" description="Disordered" evidence="2">
    <location>
        <begin position="860"/>
        <end position="934"/>
    </location>
</feature>
<sequence length="1287" mass="143350">MPEGSHSSPSRIPMGEESPRLSIASISSDERAPSATPSDPSDPPPSGQRPLSLISTLSSGSGSSRDDYVAPPPESEASFGVDLNQNPSPEKRGWSFVHNNNNNNKASTPSRASSRRQPALPFVGATMVPDPKLKYLDRIVMEIIETERMYVRDLKIIVEDYLAHVIDESDLSNQPKLVCDLFGNIEDIYEFNSELLQDLERCDNDPVAIASCFVSKSEDFDIYTQYCTSYPESVEALTKCMNNISVAKFFRDRQASLKHSLPLGSYLLKPVQRILKYHLLLQEIAKHFGPQKEGYDVVEEALYTMTWVAWYINDMKRKHEHAVRLQEVQSLLVNWKGPDLTTYGELVLEGTFKVPRARHERTLFLFDRMLLITKRRGEHFVYKTHISSSTLLLIESAKDSLSFSVSHYKHLKQTHNVQAKTVEEKKLWAHHIKRIILENHQAAIPQKAKEAILEMDSIGPARYRYSPERLKKTATDEFPRDARQGRRQSEPTKQMLKRNKAPLEEAEKSCNAATKENDQLSEDELIGPEPTPEQSPDALPQENPLEKPEDSEPELSAGLDPSVVPEVPQMSEDLQPDEDPEPAELPSSVTFDSDSKTLSSAESSEEEDEREAADDESSSPSILPSSVLDKASAIAQHFNSIKRGSLAQDDARSLACLSPRLPSRTGSMLSLRSESADRPLRLNSNSSDPPEAFGGADLSLLSPRDDSLFEPDRSVRRRRDSTLSKQDQLLIGKIKSYYENAENQDASFGLRRRESLTYIPSGLVRSSVSRFNGIPRVETAQSNPPASNTPQDLDPLSTEPTETKDRLVSSQSLDSLRSDLLSGDCEEPHRFRQTHYDLSEEEFRSSSEMIKIWQAMERQISRSQSEDRESSRSRETVKPSISAGVSSLTRTKSCDPDLGNSDLSPVTEDSLSPSLPKTRTAALSRAGSQTSTSRCFGEQTVTLRATVPRVAQLRAEAGGDKPTEETEQTDEVDRAESKVRLLARRYSQRIRTSGPVVRQRSPAGPFNRKTLACVVEEKEGSGKPSLTLPLGPKVQSKSLPLSPVDPVQNPDAGAPDHASLSPPPIEGFSWPDVRKLRSRYSSGGGRNQNRPMSRSSTIPDRMLDGGLRRHSSGSPGHLHDDGAPSGQPRSGRVAARDERSRRLHRANSLDPRLSLQQLGDLQRIQQARSPVGDGYYIAAEAPLTDDPEHKIIIVEKLPEPGNRELVEDDGYVQIRSPTSREKISIMAVIDRCRAYQESDDYRLRDDAKTAPPPPSEQDESQKTRPDSGQGGQKSIVKNLREKFQSQT</sequence>
<dbReference type="InterPro" id="IPR043324">
    <property type="entry name" value="PH_PLEKHG1_G2_G3"/>
</dbReference>
<dbReference type="InterPro" id="IPR035899">
    <property type="entry name" value="DBL_dom_sf"/>
</dbReference>
<name>A0A3B5PZB4_XIPMA</name>
<feature type="domain" description="PH" evidence="3">
    <location>
        <begin position="339"/>
        <end position="437"/>
    </location>
</feature>
<dbReference type="InterPro" id="IPR000219">
    <property type="entry name" value="DH_dom"/>
</dbReference>
<evidence type="ECO:0000259" key="4">
    <source>
        <dbReference type="PROSITE" id="PS50010"/>
    </source>
</evidence>
<feature type="region of interest" description="Disordered" evidence="2">
    <location>
        <begin position="777"/>
        <end position="812"/>
    </location>
</feature>
<keyword evidence="6" id="KW-1185">Reference proteome</keyword>
<feature type="compositionally biased region" description="Basic and acidic residues" evidence="2">
    <location>
        <begin position="465"/>
        <end position="490"/>
    </location>
</feature>
<feature type="compositionally biased region" description="Polar residues" evidence="2">
    <location>
        <begin position="901"/>
        <end position="917"/>
    </location>
</feature>
<feature type="compositionally biased region" description="Polar residues" evidence="2">
    <location>
        <begin position="105"/>
        <end position="116"/>
    </location>
</feature>
<dbReference type="InterPro" id="IPR011993">
    <property type="entry name" value="PH-like_dom_sf"/>
</dbReference>
<evidence type="ECO:0000259" key="3">
    <source>
        <dbReference type="PROSITE" id="PS50003"/>
    </source>
</evidence>
<feature type="region of interest" description="Disordered" evidence="2">
    <location>
        <begin position="1"/>
        <end position="117"/>
    </location>
</feature>
<dbReference type="GO" id="GO:0031267">
    <property type="term" value="F:small GTPase binding"/>
    <property type="evidence" value="ECO:0007669"/>
    <property type="project" value="TreeGrafter"/>
</dbReference>
<dbReference type="Gene3D" id="2.30.29.30">
    <property type="entry name" value="Pleckstrin-homology domain (PH domain)/Phosphotyrosine-binding domain (PTB)"/>
    <property type="match status" value="1"/>
</dbReference>
<dbReference type="PROSITE" id="PS50010">
    <property type="entry name" value="DH_2"/>
    <property type="match status" value="1"/>
</dbReference>
<protein>
    <submittedName>
        <fullName evidence="5">Pleckstrin homology and RhoGEF domain containing G3</fullName>
    </submittedName>
</protein>
<dbReference type="SMART" id="SM00233">
    <property type="entry name" value="PH"/>
    <property type="match status" value="1"/>
</dbReference>
<evidence type="ECO:0000256" key="1">
    <source>
        <dbReference type="ARBA" id="ARBA00022553"/>
    </source>
</evidence>
<feature type="region of interest" description="Disordered" evidence="2">
    <location>
        <begin position="464"/>
        <end position="625"/>
    </location>
</feature>
<dbReference type="GO" id="GO:0005085">
    <property type="term" value="F:guanyl-nucleotide exchange factor activity"/>
    <property type="evidence" value="ECO:0007669"/>
    <property type="project" value="InterPro"/>
</dbReference>
<dbReference type="Pfam" id="PF22697">
    <property type="entry name" value="SOS1_NGEF_PH"/>
    <property type="match status" value="1"/>
</dbReference>
<organism evidence="5 6">
    <name type="scientific">Xiphophorus maculatus</name>
    <name type="common">Southern platyfish</name>
    <name type="synonym">Platypoecilus maculatus</name>
    <dbReference type="NCBI Taxonomy" id="8083"/>
    <lineage>
        <taxon>Eukaryota</taxon>
        <taxon>Metazoa</taxon>
        <taxon>Chordata</taxon>
        <taxon>Craniata</taxon>
        <taxon>Vertebrata</taxon>
        <taxon>Euteleostomi</taxon>
        <taxon>Actinopterygii</taxon>
        <taxon>Neopterygii</taxon>
        <taxon>Teleostei</taxon>
        <taxon>Neoteleostei</taxon>
        <taxon>Acanthomorphata</taxon>
        <taxon>Ovalentaria</taxon>
        <taxon>Atherinomorphae</taxon>
        <taxon>Cyprinodontiformes</taxon>
        <taxon>Poeciliidae</taxon>
        <taxon>Poeciliinae</taxon>
        <taxon>Xiphophorus</taxon>
    </lineage>
</organism>
<evidence type="ECO:0000256" key="2">
    <source>
        <dbReference type="SAM" id="MobiDB-lite"/>
    </source>
</evidence>
<dbReference type="SUPFAM" id="SSF50729">
    <property type="entry name" value="PH domain-like"/>
    <property type="match status" value="1"/>
</dbReference>
<feature type="region of interest" description="Disordered" evidence="2">
    <location>
        <begin position="954"/>
        <end position="975"/>
    </location>
</feature>
<dbReference type="InterPro" id="IPR001849">
    <property type="entry name" value="PH_domain"/>
</dbReference>
<feature type="compositionally biased region" description="Basic and acidic residues" evidence="2">
    <location>
        <begin position="1278"/>
        <end position="1287"/>
    </location>
</feature>
<feature type="compositionally biased region" description="Polar residues" evidence="2">
    <location>
        <begin position="1087"/>
        <end position="1098"/>
    </location>
</feature>
<dbReference type="Gene3D" id="1.20.900.10">
    <property type="entry name" value="Dbl homology (DH) domain"/>
    <property type="match status" value="1"/>
</dbReference>
<dbReference type="FunFam" id="1.20.900.10:FF:000019">
    <property type="entry name" value="Pleckstrin homology domain-containing family G member 1"/>
    <property type="match status" value="1"/>
</dbReference>
<reference evidence="6" key="1">
    <citation type="submission" date="2012-01" db="EMBL/GenBank/DDBJ databases">
        <authorList>
            <person name="Walter R."/>
            <person name="Schartl M."/>
            <person name="Warren W."/>
        </authorList>
    </citation>
    <scope>NUCLEOTIDE SEQUENCE [LARGE SCALE GENOMIC DNA]</scope>
    <source>
        <strain evidence="6">JP 163 A</strain>
    </source>
</reference>
<dbReference type="SUPFAM" id="SSF48065">
    <property type="entry name" value="DBL homology domain (DH-domain)"/>
    <property type="match status" value="1"/>
</dbReference>
<keyword evidence="1" id="KW-0597">Phosphoprotein</keyword>
<reference evidence="5" key="4">
    <citation type="submission" date="2025-09" db="UniProtKB">
        <authorList>
            <consortium name="Ensembl"/>
        </authorList>
    </citation>
    <scope>IDENTIFICATION</scope>
    <source>
        <strain evidence="5">JP 163 A</strain>
    </source>
</reference>
<dbReference type="PANTHER" id="PTHR45924">
    <property type="entry name" value="FI17866P1"/>
    <property type="match status" value="1"/>
</dbReference>
<dbReference type="Ensembl" id="ENSXMAT00000029087.1">
    <property type="protein sequence ID" value="ENSXMAP00000023917.1"/>
    <property type="gene ID" value="ENSXMAG00000009599.2"/>
</dbReference>